<dbReference type="AlphaFoldDB" id="A0AAU9II56"/>
<feature type="coiled-coil region" evidence="1">
    <location>
        <begin position="18"/>
        <end position="48"/>
    </location>
</feature>
<dbReference type="EMBL" id="CAJZBQ010000011">
    <property type="protein sequence ID" value="CAG9313521.1"/>
    <property type="molecule type" value="Genomic_DNA"/>
</dbReference>
<evidence type="ECO:0000256" key="2">
    <source>
        <dbReference type="SAM" id="Phobius"/>
    </source>
</evidence>
<evidence type="ECO:0000313" key="5">
    <source>
        <dbReference type="Proteomes" id="UP001162131"/>
    </source>
</evidence>
<keyword evidence="5" id="KW-1185">Reference proteome</keyword>
<accession>A0AAU9II56</accession>
<protein>
    <submittedName>
        <fullName evidence="4">Uncharacterized protein</fullName>
    </submittedName>
</protein>
<keyword evidence="2" id="KW-0812">Transmembrane</keyword>
<reference evidence="4" key="1">
    <citation type="submission" date="2021-09" db="EMBL/GenBank/DDBJ databases">
        <authorList>
            <consortium name="AG Swart"/>
            <person name="Singh M."/>
            <person name="Singh A."/>
            <person name="Seah K."/>
            <person name="Emmerich C."/>
        </authorList>
    </citation>
    <scope>NUCLEOTIDE SEQUENCE</scope>
    <source>
        <strain evidence="4">ATCC30299</strain>
    </source>
</reference>
<feature type="transmembrane region" description="Helical" evidence="2">
    <location>
        <begin position="166"/>
        <end position="186"/>
    </location>
</feature>
<feature type="chain" id="PRO_5043964522" evidence="3">
    <location>
        <begin position="16"/>
        <end position="194"/>
    </location>
</feature>
<keyword evidence="2" id="KW-1133">Transmembrane helix</keyword>
<sequence length="194" mass="22623">MIKLLLLTLTTLCLSQEISSLISQHTELEKKLHEIEDILHKVNELTSETYLKSLNIQVNKLKDDMLRTDQSLSVLEKTTEEMTKGHKEFNKTYANEMMLSLGKLEERIEKVDNRIKTLDFQKIIEKIEIGLNGLATQDNQVKNSILKVKEQTEYLEVILARESNFIWVYILMGFISLISILSWFLIHKAEEKEI</sequence>
<comment type="caution">
    <text evidence="4">The sequence shown here is derived from an EMBL/GenBank/DDBJ whole genome shotgun (WGS) entry which is preliminary data.</text>
</comment>
<gene>
    <name evidence="4" type="ORF">BSTOLATCC_MIC9337</name>
</gene>
<proteinExistence type="predicted"/>
<dbReference type="Proteomes" id="UP001162131">
    <property type="component" value="Unassembled WGS sequence"/>
</dbReference>
<keyword evidence="3" id="KW-0732">Signal</keyword>
<keyword evidence="1" id="KW-0175">Coiled coil</keyword>
<keyword evidence="2" id="KW-0472">Membrane</keyword>
<evidence type="ECO:0000256" key="1">
    <source>
        <dbReference type="SAM" id="Coils"/>
    </source>
</evidence>
<evidence type="ECO:0000313" key="4">
    <source>
        <dbReference type="EMBL" id="CAG9313521.1"/>
    </source>
</evidence>
<organism evidence="4 5">
    <name type="scientific">Blepharisma stoltei</name>
    <dbReference type="NCBI Taxonomy" id="1481888"/>
    <lineage>
        <taxon>Eukaryota</taxon>
        <taxon>Sar</taxon>
        <taxon>Alveolata</taxon>
        <taxon>Ciliophora</taxon>
        <taxon>Postciliodesmatophora</taxon>
        <taxon>Heterotrichea</taxon>
        <taxon>Heterotrichida</taxon>
        <taxon>Blepharismidae</taxon>
        <taxon>Blepharisma</taxon>
    </lineage>
</organism>
<name>A0AAU9II56_9CILI</name>
<evidence type="ECO:0000256" key="3">
    <source>
        <dbReference type="SAM" id="SignalP"/>
    </source>
</evidence>
<feature type="signal peptide" evidence="3">
    <location>
        <begin position="1"/>
        <end position="15"/>
    </location>
</feature>
<feature type="coiled-coil region" evidence="1">
    <location>
        <begin position="94"/>
        <end position="121"/>
    </location>
</feature>